<keyword evidence="9" id="KW-0735">Signal-anchor</keyword>
<evidence type="ECO:0000256" key="2">
    <source>
        <dbReference type="ARBA" id="ARBA00004323"/>
    </source>
</evidence>
<dbReference type="InterPro" id="IPR052261">
    <property type="entry name" value="Glycosyltransferase_13"/>
</dbReference>
<comment type="subcellular location">
    <subcellularLocation>
        <location evidence="2">Golgi apparatus membrane</location>
        <topology evidence="2">Single-pass type II membrane protein</topology>
    </subcellularLocation>
</comment>
<dbReference type="GO" id="GO:0000139">
    <property type="term" value="C:Golgi membrane"/>
    <property type="evidence" value="ECO:0007669"/>
    <property type="project" value="UniProtKB-SubCell"/>
</dbReference>
<dbReference type="EMBL" id="NBIV01000011">
    <property type="protein sequence ID" value="PXF48851.1"/>
    <property type="molecule type" value="Genomic_DNA"/>
</dbReference>
<name>A0A2V3J328_9FLOR</name>
<dbReference type="EC" id="2.4.1.101" evidence="14"/>
<comment type="pathway">
    <text evidence="3">Protein modification; protein glycosylation.</text>
</comment>
<evidence type="ECO:0000256" key="3">
    <source>
        <dbReference type="ARBA" id="ARBA00004922"/>
    </source>
</evidence>
<evidence type="ECO:0000256" key="1">
    <source>
        <dbReference type="ARBA" id="ARBA00001936"/>
    </source>
</evidence>
<gene>
    <name evidence="17" type="ORF">BWQ96_01407</name>
</gene>
<keyword evidence="12" id="KW-0472">Membrane</keyword>
<dbReference type="SUPFAM" id="SSF53448">
    <property type="entry name" value="Nucleotide-diphospho-sugar transferases"/>
    <property type="match status" value="1"/>
</dbReference>
<keyword evidence="10" id="KW-1133">Transmembrane helix</keyword>
<evidence type="ECO:0000256" key="7">
    <source>
        <dbReference type="ARBA" id="ARBA00022692"/>
    </source>
</evidence>
<reference evidence="17 18" key="1">
    <citation type="journal article" date="2018" name="Mol. Biol. Evol.">
        <title>Analysis of the draft genome of the red seaweed Gracilariopsis chorda provides insights into genome size evolution in Rhodophyta.</title>
        <authorList>
            <person name="Lee J."/>
            <person name="Yang E.C."/>
            <person name="Graf L."/>
            <person name="Yang J.H."/>
            <person name="Qiu H."/>
            <person name="Zel Zion U."/>
            <person name="Chan C.X."/>
            <person name="Stephens T.G."/>
            <person name="Weber A.P.M."/>
            <person name="Boo G.H."/>
            <person name="Boo S.M."/>
            <person name="Kim K.M."/>
            <person name="Shin Y."/>
            <person name="Jung M."/>
            <person name="Lee S.J."/>
            <person name="Yim H.S."/>
            <person name="Lee J.H."/>
            <person name="Bhattacharya D."/>
            <person name="Yoon H.S."/>
        </authorList>
    </citation>
    <scope>NUCLEOTIDE SEQUENCE [LARGE SCALE GENOMIC DNA]</scope>
    <source>
        <strain evidence="17 18">SKKU-2015</strain>
        <tissue evidence="17">Whole body</tissue>
    </source>
</reference>
<evidence type="ECO:0000256" key="5">
    <source>
        <dbReference type="ARBA" id="ARBA00022676"/>
    </source>
</evidence>
<dbReference type="Proteomes" id="UP000247409">
    <property type="component" value="Unassembled WGS sequence"/>
</dbReference>
<dbReference type="GO" id="GO:0046872">
    <property type="term" value="F:metal ion binding"/>
    <property type="evidence" value="ECO:0007669"/>
    <property type="project" value="UniProtKB-KW"/>
</dbReference>
<evidence type="ECO:0000256" key="9">
    <source>
        <dbReference type="ARBA" id="ARBA00022968"/>
    </source>
</evidence>
<evidence type="ECO:0000313" key="18">
    <source>
        <dbReference type="Proteomes" id="UP000247409"/>
    </source>
</evidence>
<dbReference type="UniPathway" id="UPA00378"/>
<dbReference type="AlphaFoldDB" id="A0A2V3J328"/>
<keyword evidence="5 17" id="KW-0328">Glycosyltransferase</keyword>
<proteinExistence type="inferred from homology"/>
<evidence type="ECO:0000256" key="12">
    <source>
        <dbReference type="ARBA" id="ARBA00023136"/>
    </source>
</evidence>
<comment type="catalytic activity">
    <reaction evidence="16">
        <text>N(4)-(alpha-D-Man-(1-&gt;3)-[alpha-D-Man-(1-&gt;3)-[alpha-D-Man-(1-&gt;6)]-alpha-D-Man-(1-&gt;6)]-beta-D-Man-(1-&gt;4)-beta-D-GlcNAc-(1-&gt;4)-beta-D-GlcNAc)-L-asparaginyl-[protein] (N-glucan mannose isomer 5A1,2) + UDP-N-acetyl-alpha-D-glucosamine = N(4)-{beta-D-GlcNAc-(1-&gt;2)-alpha-D-Man-(1-&gt;3)-[alpha-D-Man-(1-&gt;3)-[alpha-D-Man-(1-&gt;6)]-alpha-D-Man-(1-&gt;6)]-beta-D-Man-(1-&gt;4)-beta-D-GlcNAc-(1-&gt;4)-beta-D-GlcNAc}-L-asparaginyl-[protein] + UDP + H(+)</text>
        <dbReference type="Rhea" id="RHEA:11456"/>
        <dbReference type="Rhea" id="RHEA-COMP:14367"/>
        <dbReference type="Rhea" id="RHEA-COMP:14368"/>
        <dbReference type="ChEBI" id="CHEBI:15378"/>
        <dbReference type="ChEBI" id="CHEBI:57705"/>
        <dbReference type="ChEBI" id="CHEBI:58223"/>
        <dbReference type="ChEBI" id="CHEBI:59087"/>
        <dbReference type="ChEBI" id="CHEBI:60625"/>
        <dbReference type="EC" id="2.4.1.101"/>
    </reaction>
</comment>
<protein>
    <recommendedName>
        <fullName evidence="14">alpha-1,3-mannosyl-glycoprotein 2-beta-N-acetylglucosaminyltransferase</fullName>
        <ecNumber evidence="14">2.4.1.101</ecNumber>
    </recommendedName>
    <alternativeName>
        <fullName evidence="15">N-glycosyl-oligosaccharide-glycoprotein N-acetylglucosaminyltransferase I</fullName>
    </alternativeName>
</protein>
<comment type="cofactor">
    <cofactor evidence="1">
        <name>Mn(2+)</name>
        <dbReference type="ChEBI" id="CHEBI:29035"/>
    </cofactor>
</comment>
<organism evidence="17 18">
    <name type="scientific">Gracilariopsis chorda</name>
    <dbReference type="NCBI Taxonomy" id="448386"/>
    <lineage>
        <taxon>Eukaryota</taxon>
        <taxon>Rhodophyta</taxon>
        <taxon>Florideophyceae</taxon>
        <taxon>Rhodymeniophycidae</taxon>
        <taxon>Gracilariales</taxon>
        <taxon>Gracilariaceae</taxon>
        <taxon>Gracilariopsis</taxon>
    </lineage>
</organism>
<keyword evidence="6 17" id="KW-0808">Transferase</keyword>
<dbReference type="PANTHER" id="PTHR10468">
    <property type="entry name" value="PROTEIN O-LINKED-MANNOSE BETA-1,2-N-ACETYLGLUCOSAMINYLTRANSFERASE 1/ALPHA-1,3-MANNOSYL-GLYCOPROTEIN 2-BETA-N-ACETYLGLUCOSAMINYLTRANSFERASE"/>
    <property type="match status" value="1"/>
</dbReference>
<dbReference type="OrthoDB" id="440755at2759"/>
<comment type="caution">
    <text evidence="17">The sequence shown here is derived from an EMBL/GenBank/DDBJ whole genome shotgun (WGS) entry which is preliminary data.</text>
</comment>
<evidence type="ECO:0000256" key="13">
    <source>
        <dbReference type="ARBA" id="ARBA00023211"/>
    </source>
</evidence>
<evidence type="ECO:0000256" key="8">
    <source>
        <dbReference type="ARBA" id="ARBA00022723"/>
    </source>
</evidence>
<sequence length="470" mass="52477">MRVLCRLWFITLFACAFSNPAIVILAFDRTSHLRQTIRSIHRVTPGILAHIPVFVSIDDNPKAKRVIRAVQLEEGVTGIWVQPAPEGSLSVRARISRHYALVLEKVFSNESNTHAILLEDDLRFSPDFLIYLTAALPKLQSAGQNEIVCASGWNDNGFASASASEAILTSFFPGLGWGLHRSLWELLRSKWPAYGTDIVGIGWDFWLRIYFERNGWTCITPLLSRVKHAGSSGSNVHAAQANDVYSETHTANVPIGEVSWQEVLKNVTVDKLKERTQSRLSHGSLVHSLEDVVRRGSEQFVMPYVREDYRSIASKLSLWPTPRGHFRYTLLAQIDTETDILLYDERWASRYFSVPESYAANVKFVKSEINESCVQACERKGATCSAEALEWANDCSTMLREFADCKGCAHETGADLPAMVSPSAPLETAGWCLITDSGMGDVGKLVCSDQFRWTRRLCGCVPENAAKDEL</sequence>
<evidence type="ECO:0000256" key="4">
    <source>
        <dbReference type="ARBA" id="ARBA00006492"/>
    </source>
</evidence>
<dbReference type="PANTHER" id="PTHR10468:SF0">
    <property type="entry name" value="ALPHA-1,3-MANNOSYL-GLYCOPROTEIN 2-BETA-N-ACETYLGLUCOSAMINYLTRANSFERASE"/>
    <property type="match status" value="1"/>
</dbReference>
<keyword evidence="8" id="KW-0479">Metal-binding</keyword>
<keyword evidence="7" id="KW-0812">Transmembrane</keyword>
<keyword evidence="11" id="KW-0333">Golgi apparatus</keyword>
<evidence type="ECO:0000256" key="15">
    <source>
        <dbReference type="ARBA" id="ARBA00041712"/>
    </source>
</evidence>
<evidence type="ECO:0000256" key="10">
    <source>
        <dbReference type="ARBA" id="ARBA00022989"/>
    </source>
</evidence>
<accession>A0A2V3J328</accession>
<dbReference type="Gene3D" id="3.90.550.10">
    <property type="entry name" value="Spore Coat Polysaccharide Biosynthesis Protein SpsA, Chain A"/>
    <property type="match status" value="1"/>
</dbReference>
<evidence type="ECO:0000313" key="17">
    <source>
        <dbReference type="EMBL" id="PXF48851.1"/>
    </source>
</evidence>
<dbReference type="Pfam" id="PF03071">
    <property type="entry name" value="GNT-I"/>
    <property type="match status" value="1"/>
</dbReference>
<dbReference type="InterPro" id="IPR029044">
    <property type="entry name" value="Nucleotide-diphossugar_trans"/>
</dbReference>
<comment type="similarity">
    <text evidence="4">Belongs to the glycosyltransferase 13 family.</text>
</comment>
<evidence type="ECO:0000256" key="11">
    <source>
        <dbReference type="ARBA" id="ARBA00023034"/>
    </source>
</evidence>
<dbReference type="STRING" id="448386.A0A2V3J328"/>
<dbReference type="GO" id="GO:0003827">
    <property type="term" value="F:alpha-1,3-mannosylglycoprotein 2-beta-N-acetylglucosaminyltransferase activity"/>
    <property type="evidence" value="ECO:0007669"/>
    <property type="project" value="UniProtKB-EC"/>
</dbReference>
<keyword evidence="13" id="KW-0464">Manganese</keyword>
<dbReference type="InterPro" id="IPR004139">
    <property type="entry name" value="Glyco_trans_13"/>
</dbReference>
<keyword evidence="18" id="KW-1185">Reference proteome</keyword>
<evidence type="ECO:0000256" key="14">
    <source>
        <dbReference type="ARBA" id="ARBA00038949"/>
    </source>
</evidence>
<evidence type="ECO:0000256" key="6">
    <source>
        <dbReference type="ARBA" id="ARBA00022679"/>
    </source>
</evidence>
<evidence type="ECO:0000256" key="16">
    <source>
        <dbReference type="ARBA" id="ARBA00049421"/>
    </source>
</evidence>